<evidence type="ECO:0000313" key="2">
    <source>
        <dbReference type="EMBL" id="KAK9984219.1"/>
    </source>
</evidence>
<accession>A0AAW2BDZ8</accession>
<keyword evidence="3" id="KW-1185">Reference proteome</keyword>
<dbReference type="Proteomes" id="UP001459277">
    <property type="component" value="Unassembled WGS sequence"/>
</dbReference>
<comment type="caution">
    <text evidence="2">The sequence shown here is derived from an EMBL/GenBank/DDBJ whole genome shotgun (WGS) entry which is preliminary data.</text>
</comment>
<dbReference type="GO" id="GO:0004523">
    <property type="term" value="F:RNA-DNA hybrid ribonuclease activity"/>
    <property type="evidence" value="ECO:0007669"/>
    <property type="project" value="InterPro"/>
</dbReference>
<dbReference type="Gene3D" id="3.30.420.10">
    <property type="entry name" value="Ribonuclease H-like superfamily/Ribonuclease H"/>
    <property type="match status" value="1"/>
</dbReference>
<dbReference type="InterPro" id="IPR052929">
    <property type="entry name" value="RNase_H-like_EbsB-rel"/>
</dbReference>
<organism evidence="2 3">
    <name type="scientific">Lithocarpus litseifolius</name>
    <dbReference type="NCBI Taxonomy" id="425828"/>
    <lineage>
        <taxon>Eukaryota</taxon>
        <taxon>Viridiplantae</taxon>
        <taxon>Streptophyta</taxon>
        <taxon>Embryophyta</taxon>
        <taxon>Tracheophyta</taxon>
        <taxon>Spermatophyta</taxon>
        <taxon>Magnoliopsida</taxon>
        <taxon>eudicotyledons</taxon>
        <taxon>Gunneridae</taxon>
        <taxon>Pentapetalae</taxon>
        <taxon>rosids</taxon>
        <taxon>fabids</taxon>
        <taxon>Fagales</taxon>
        <taxon>Fagaceae</taxon>
        <taxon>Lithocarpus</taxon>
    </lineage>
</organism>
<proteinExistence type="predicted"/>
<dbReference type="InterPro" id="IPR044730">
    <property type="entry name" value="RNase_H-like_dom_plant"/>
</dbReference>
<name>A0AAW2BDZ8_9ROSI</name>
<dbReference type="SUPFAM" id="SSF53098">
    <property type="entry name" value="Ribonuclease H-like"/>
    <property type="match status" value="1"/>
</dbReference>
<dbReference type="InterPro" id="IPR002156">
    <property type="entry name" value="RNaseH_domain"/>
</dbReference>
<protein>
    <recommendedName>
        <fullName evidence="1">RNase H type-1 domain-containing protein</fullName>
    </recommendedName>
</protein>
<dbReference type="Pfam" id="PF13456">
    <property type="entry name" value="RVT_3"/>
    <property type="match status" value="1"/>
</dbReference>
<dbReference type="PANTHER" id="PTHR47074:SF48">
    <property type="entry name" value="POLYNUCLEOTIDYL TRANSFERASE, RIBONUCLEASE H-LIKE SUPERFAMILY PROTEIN"/>
    <property type="match status" value="1"/>
</dbReference>
<dbReference type="EMBL" id="JAZDWU010000012">
    <property type="protein sequence ID" value="KAK9984219.1"/>
    <property type="molecule type" value="Genomic_DNA"/>
</dbReference>
<reference evidence="2 3" key="1">
    <citation type="submission" date="2024-01" db="EMBL/GenBank/DDBJ databases">
        <title>A telomere-to-telomere, gap-free genome of sweet tea (Lithocarpus litseifolius).</title>
        <authorList>
            <person name="Zhou J."/>
        </authorList>
    </citation>
    <scope>NUCLEOTIDE SEQUENCE [LARGE SCALE GENOMIC DNA]</scope>
    <source>
        <strain evidence="2">Zhou-2022a</strain>
        <tissue evidence="2">Leaf</tissue>
    </source>
</reference>
<evidence type="ECO:0000259" key="1">
    <source>
        <dbReference type="Pfam" id="PF13456"/>
    </source>
</evidence>
<dbReference type="CDD" id="cd06222">
    <property type="entry name" value="RNase_H_like"/>
    <property type="match status" value="1"/>
</dbReference>
<dbReference type="InterPro" id="IPR036397">
    <property type="entry name" value="RNaseH_sf"/>
</dbReference>
<dbReference type="InterPro" id="IPR012337">
    <property type="entry name" value="RNaseH-like_sf"/>
</dbReference>
<sequence>MQGWLIWHQRNLVLHGGNLQEPGRLNARASSFLAEYKEARSQLAVPVFNGLSQSWQPPEGMLYKLNFDAAVFTDITASGVGVIIRNEKGQVMAALSSKGPAVTDCKEAEVLAYRQAMEFAIDAGISDLIVEGDNTNVMRSIASAQTDWSRLGNLYDDIRCLAGRL</sequence>
<dbReference type="AlphaFoldDB" id="A0AAW2BDZ8"/>
<feature type="domain" description="RNase H type-1" evidence="1">
    <location>
        <begin position="66"/>
        <end position="162"/>
    </location>
</feature>
<evidence type="ECO:0000313" key="3">
    <source>
        <dbReference type="Proteomes" id="UP001459277"/>
    </source>
</evidence>
<dbReference type="PANTHER" id="PTHR47074">
    <property type="entry name" value="BNAC02G40300D PROTEIN"/>
    <property type="match status" value="1"/>
</dbReference>
<gene>
    <name evidence="2" type="ORF">SO802_033744</name>
</gene>
<dbReference type="GO" id="GO:0003676">
    <property type="term" value="F:nucleic acid binding"/>
    <property type="evidence" value="ECO:0007669"/>
    <property type="project" value="InterPro"/>
</dbReference>